<dbReference type="Proteomes" id="UP000198319">
    <property type="component" value="Unassembled WGS sequence"/>
</dbReference>
<evidence type="ECO:0000313" key="4">
    <source>
        <dbReference type="Proteomes" id="UP000198319"/>
    </source>
</evidence>
<evidence type="ECO:0000313" key="1">
    <source>
        <dbReference type="EMBL" id="OHT46411.1"/>
    </source>
</evidence>
<proteinExistence type="predicted"/>
<evidence type="ECO:0000313" key="3">
    <source>
        <dbReference type="Proteomes" id="UP000180252"/>
    </source>
</evidence>
<dbReference type="Proteomes" id="UP000180252">
    <property type="component" value="Unassembled WGS sequence"/>
</dbReference>
<accession>A0A1S1JA23</accession>
<dbReference type="STRING" id="1278819.BHE19_02585"/>
<dbReference type="EMBL" id="MIKE01000011">
    <property type="protein sequence ID" value="OHT46411.1"/>
    <property type="molecule type" value="Genomic_DNA"/>
</dbReference>
<protein>
    <submittedName>
        <fullName evidence="1">Uncharacterized protein</fullName>
    </submittedName>
</protein>
<name>A0A1S1JA23_9FLAO</name>
<reference evidence="3" key="1">
    <citation type="submission" date="2016-09" db="EMBL/GenBank/DDBJ databases">
        <authorList>
            <person name="Chen S."/>
            <person name="Walker E."/>
        </authorList>
    </citation>
    <scope>NUCLEOTIDE SEQUENCE [LARGE SCALE GENOMIC DNA]</scope>
    <source>
        <strain evidence="3">MSU</strain>
    </source>
</reference>
<sequence length="66" mass="7813">MEYKIKKQQVHRLPVYLANSFLTRSDAENFLEEINNEDPDIVYSIVYGKSYPWNGTFAEFPEPIKK</sequence>
<keyword evidence="4" id="KW-1185">Reference proteome</keyword>
<dbReference type="RefSeq" id="WP_070906160.1">
    <property type="nucleotide sequence ID" value="NZ_MIKE01000011.1"/>
</dbReference>
<gene>
    <name evidence="2" type="ORF">B0A71_02630</name>
    <name evidence="1" type="ORF">BHE19_02585</name>
</gene>
<dbReference type="AlphaFoldDB" id="A0A1S1JA23"/>
<evidence type="ECO:0000313" key="2">
    <source>
        <dbReference type="EMBL" id="OXB22373.1"/>
    </source>
</evidence>
<comment type="caution">
    <text evidence="1">The sequence shown here is derived from an EMBL/GenBank/DDBJ whole genome shotgun (WGS) entry which is preliminary data.</text>
</comment>
<reference evidence="1" key="2">
    <citation type="submission" date="2016-09" db="EMBL/GenBank/DDBJ databases">
        <authorList>
            <person name="Capua I."/>
            <person name="De Benedictis P."/>
            <person name="Joannis T."/>
            <person name="Lombin L.H."/>
            <person name="Cattoli G."/>
        </authorList>
    </citation>
    <scope>NUCLEOTIDE SEQUENCE [LARGE SCALE GENOMIC DNA]</scope>
    <source>
        <strain evidence="1">MSU</strain>
    </source>
</reference>
<dbReference type="EMBL" id="MUHG01000002">
    <property type="protein sequence ID" value="OXB22373.1"/>
    <property type="molecule type" value="Genomic_DNA"/>
</dbReference>
<organism evidence="1 3">
    <name type="scientific">Flavobacterium tructae</name>
    <dbReference type="NCBI Taxonomy" id="1114873"/>
    <lineage>
        <taxon>Bacteria</taxon>
        <taxon>Pseudomonadati</taxon>
        <taxon>Bacteroidota</taxon>
        <taxon>Flavobacteriia</taxon>
        <taxon>Flavobacteriales</taxon>
        <taxon>Flavobacteriaceae</taxon>
        <taxon>Flavobacterium</taxon>
    </lineage>
</organism>
<reference evidence="2 4" key="3">
    <citation type="submission" date="2016-11" db="EMBL/GenBank/DDBJ databases">
        <title>Whole genomes of Flavobacteriaceae.</title>
        <authorList>
            <person name="Stine C."/>
            <person name="Li C."/>
            <person name="Tadesse D."/>
        </authorList>
    </citation>
    <scope>NUCLEOTIDE SEQUENCE [LARGE SCALE GENOMIC DNA]</scope>
    <source>
        <strain evidence="2 4">ATCC BAA-2541</strain>
    </source>
</reference>